<dbReference type="SUPFAM" id="SSF46946">
    <property type="entry name" value="S13-like H2TH domain"/>
    <property type="match status" value="1"/>
</dbReference>
<dbReference type="PANTHER" id="PTHR22993">
    <property type="entry name" value="FORMAMIDOPYRIMIDINE-DNA GLYCOSYLASE"/>
    <property type="match status" value="1"/>
</dbReference>
<dbReference type="Gene3D" id="1.10.8.50">
    <property type="match status" value="2"/>
</dbReference>
<feature type="region of interest" description="Disordered" evidence="1">
    <location>
        <begin position="131"/>
        <end position="311"/>
    </location>
</feature>
<keyword evidence="4" id="KW-1185">Reference proteome</keyword>
<evidence type="ECO:0000259" key="2">
    <source>
        <dbReference type="SMART" id="SM01232"/>
    </source>
</evidence>
<dbReference type="GO" id="GO:0006284">
    <property type="term" value="P:base-excision repair"/>
    <property type="evidence" value="ECO:0007669"/>
    <property type="project" value="InterPro"/>
</dbReference>
<gene>
    <name evidence="3" type="ORF">Taro_018082</name>
</gene>
<dbReference type="InterPro" id="IPR010979">
    <property type="entry name" value="Ribosomal_uS13-like_H2TH"/>
</dbReference>
<dbReference type="Proteomes" id="UP000652761">
    <property type="component" value="Unassembled WGS sequence"/>
</dbReference>
<evidence type="ECO:0000313" key="4">
    <source>
        <dbReference type="Proteomes" id="UP000652761"/>
    </source>
</evidence>
<dbReference type="GO" id="GO:0008270">
    <property type="term" value="F:zinc ion binding"/>
    <property type="evidence" value="ECO:0007669"/>
    <property type="project" value="InterPro"/>
</dbReference>
<comment type="caution">
    <text evidence="3">The sequence shown here is derived from an EMBL/GenBank/DDBJ whole genome shotgun (WGS) entry which is preliminary data.</text>
</comment>
<name>A0A843UV99_COLES</name>
<protein>
    <recommendedName>
        <fullName evidence="2">Formamidopyrimidine-DNA glycosylase H2TH DNA-binding domain-containing protein</fullName>
    </recommendedName>
</protein>
<accession>A0A843UV99</accession>
<dbReference type="EMBL" id="NMUH01000836">
    <property type="protein sequence ID" value="MQL85574.1"/>
    <property type="molecule type" value="Genomic_DNA"/>
</dbReference>
<dbReference type="GO" id="GO:0003684">
    <property type="term" value="F:damaged DNA binding"/>
    <property type="evidence" value="ECO:0007669"/>
    <property type="project" value="InterPro"/>
</dbReference>
<dbReference type="SMART" id="SM01232">
    <property type="entry name" value="H2TH"/>
    <property type="match status" value="1"/>
</dbReference>
<proteinExistence type="predicted"/>
<evidence type="ECO:0000313" key="3">
    <source>
        <dbReference type="EMBL" id="MQL85574.1"/>
    </source>
</evidence>
<feature type="domain" description="Formamidopyrimidine-DNA glycosylase H2TH DNA-binding" evidence="2">
    <location>
        <begin position="37"/>
        <end position="112"/>
    </location>
</feature>
<dbReference type="GO" id="GO:0005634">
    <property type="term" value="C:nucleus"/>
    <property type="evidence" value="ECO:0007669"/>
    <property type="project" value="TreeGrafter"/>
</dbReference>
<dbReference type="OrthoDB" id="444592at2759"/>
<dbReference type="GO" id="GO:0003906">
    <property type="term" value="F:DNA-(apurinic or apyrimidinic site) endonuclease activity"/>
    <property type="evidence" value="ECO:0007669"/>
    <property type="project" value="InterPro"/>
</dbReference>
<feature type="compositionally biased region" description="Basic and acidic residues" evidence="1">
    <location>
        <begin position="221"/>
        <end position="235"/>
    </location>
</feature>
<feature type="compositionally biased region" description="Acidic residues" evidence="1">
    <location>
        <begin position="166"/>
        <end position="175"/>
    </location>
</feature>
<feature type="compositionally biased region" description="Basic and acidic residues" evidence="1">
    <location>
        <begin position="276"/>
        <end position="291"/>
    </location>
</feature>
<dbReference type="AlphaFoldDB" id="A0A843UV99"/>
<dbReference type="PANTHER" id="PTHR22993:SF9">
    <property type="entry name" value="FORMAMIDOPYRIMIDINE-DNA GLYCOSYLASE"/>
    <property type="match status" value="1"/>
</dbReference>
<feature type="non-terminal residue" evidence="3">
    <location>
        <position position="311"/>
    </location>
</feature>
<dbReference type="InterPro" id="IPR015886">
    <property type="entry name" value="H2TH_FPG"/>
</dbReference>
<reference evidence="3" key="1">
    <citation type="submission" date="2017-07" db="EMBL/GenBank/DDBJ databases">
        <title>Taro Niue Genome Assembly and Annotation.</title>
        <authorList>
            <person name="Atibalentja N."/>
            <person name="Keating K."/>
            <person name="Fields C.J."/>
        </authorList>
    </citation>
    <scope>NUCLEOTIDE SEQUENCE</scope>
    <source>
        <strain evidence="3">Niue_2</strain>
        <tissue evidence="3">Leaf</tissue>
    </source>
</reference>
<evidence type="ECO:0000256" key="1">
    <source>
        <dbReference type="SAM" id="MobiDB-lite"/>
    </source>
</evidence>
<feature type="compositionally biased region" description="Basic residues" evidence="1">
    <location>
        <begin position="236"/>
        <end position="246"/>
    </location>
</feature>
<dbReference type="GO" id="GO:0019104">
    <property type="term" value="F:DNA N-glycosylase activity"/>
    <property type="evidence" value="ECO:0007669"/>
    <property type="project" value="TreeGrafter"/>
</dbReference>
<sequence>SGTKLDDGLELSFTDKRRFARVRLLQDPGSTPPISELGPDALLEPMELDEFVKSLSSKKTPIKALLLDQARIHPLQTAASLSREKCEVLHKCIKEVLEKALEVGADSTQFPSKKIEFIRVGGRTTAFVPELQKLDGDTSGKASGAKSRNSRSVKLSGDEVASNTKEDDDREDEVGEDKGSRLKSKSVKSLKSQGAGGTTKKLSTKRSTRANSDDEEESETEGEREKEESDMEKKGSTRKPKPKKGKSTTGAVKSPPAKKETRSAPEKGGAQKKKMVREAVKEQPEVKEKAVSTKRTKAEQTSAQQAKKRRR</sequence>
<organism evidence="3 4">
    <name type="scientific">Colocasia esculenta</name>
    <name type="common">Wild taro</name>
    <name type="synonym">Arum esculentum</name>
    <dbReference type="NCBI Taxonomy" id="4460"/>
    <lineage>
        <taxon>Eukaryota</taxon>
        <taxon>Viridiplantae</taxon>
        <taxon>Streptophyta</taxon>
        <taxon>Embryophyta</taxon>
        <taxon>Tracheophyta</taxon>
        <taxon>Spermatophyta</taxon>
        <taxon>Magnoliopsida</taxon>
        <taxon>Liliopsida</taxon>
        <taxon>Araceae</taxon>
        <taxon>Aroideae</taxon>
        <taxon>Colocasieae</taxon>
        <taxon>Colocasia</taxon>
    </lineage>
</organism>